<name>A0ABR3WYD3_9PEZI</name>
<evidence type="ECO:0000313" key="2">
    <source>
        <dbReference type="Proteomes" id="UP001586593"/>
    </source>
</evidence>
<dbReference type="Proteomes" id="UP001586593">
    <property type="component" value="Unassembled WGS sequence"/>
</dbReference>
<reference evidence="1 2" key="1">
    <citation type="journal article" date="2024" name="Commun. Biol.">
        <title>Comparative genomic analysis of thermophilic fungi reveals convergent evolutionary adaptations and gene losses.</title>
        <authorList>
            <person name="Steindorff A.S."/>
            <person name="Aguilar-Pontes M.V."/>
            <person name="Robinson A.J."/>
            <person name="Andreopoulos B."/>
            <person name="LaButti K."/>
            <person name="Kuo A."/>
            <person name="Mondo S."/>
            <person name="Riley R."/>
            <person name="Otillar R."/>
            <person name="Haridas S."/>
            <person name="Lipzen A."/>
            <person name="Grimwood J."/>
            <person name="Schmutz J."/>
            <person name="Clum A."/>
            <person name="Reid I.D."/>
            <person name="Moisan M.C."/>
            <person name="Butler G."/>
            <person name="Nguyen T.T.M."/>
            <person name="Dewar K."/>
            <person name="Conant G."/>
            <person name="Drula E."/>
            <person name="Henrissat B."/>
            <person name="Hansel C."/>
            <person name="Singer S."/>
            <person name="Hutchinson M.I."/>
            <person name="de Vries R.P."/>
            <person name="Natvig D.O."/>
            <person name="Powell A.J."/>
            <person name="Tsang A."/>
            <person name="Grigoriev I.V."/>
        </authorList>
    </citation>
    <scope>NUCLEOTIDE SEQUENCE [LARGE SCALE GENOMIC DNA]</scope>
    <source>
        <strain evidence="1 2">ATCC 24622</strain>
    </source>
</reference>
<protein>
    <submittedName>
        <fullName evidence="1">Uncharacterized protein</fullName>
    </submittedName>
</protein>
<comment type="caution">
    <text evidence="1">The sequence shown here is derived from an EMBL/GenBank/DDBJ whole genome shotgun (WGS) entry which is preliminary data.</text>
</comment>
<accession>A0ABR3WYD3</accession>
<evidence type="ECO:0000313" key="1">
    <source>
        <dbReference type="EMBL" id="KAL1868559.1"/>
    </source>
</evidence>
<sequence>MALPPIVTVTAQSAVIGASSNILAQAITAYRNGSPLSVDWMTVLQFFVYACISTPPNFLW</sequence>
<gene>
    <name evidence="1" type="ORF">VTK73DRAFT_3615</name>
</gene>
<keyword evidence="2" id="KW-1185">Reference proteome</keyword>
<organism evidence="1 2">
    <name type="scientific">Phialemonium thermophilum</name>
    <dbReference type="NCBI Taxonomy" id="223376"/>
    <lineage>
        <taxon>Eukaryota</taxon>
        <taxon>Fungi</taxon>
        <taxon>Dikarya</taxon>
        <taxon>Ascomycota</taxon>
        <taxon>Pezizomycotina</taxon>
        <taxon>Sordariomycetes</taxon>
        <taxon>Sordariomycetidae</taxon>
        <taxon>Cephalothecales</taxon>
        <taxon>Cephalothecaceae</taxon>
        <taxon>Phialemonium</taxon>
    </lineage>
</organism>
<proteinExistence type="predicted"/>
<dbReference type="EMBL" id="JAZHXJ010000213">
    <property type="protein sequence ID" value="KAL1868559.1"/>
    <property type="molecule type" value="Genomic_DNA"/>
</dbReference>